<comment type="subcellular location">
    <subcellularLocation>
        <location evidence="2">Cytoplasm</location>
        <location evidence="2">Cytoskeleton</location>
        <location evidence="2">Cilium basal body</location>
    </subcellularLocation>
    <subcellularLocation>
        <location evidence="1">Cytoplasm</location>
        <location evidence="1">Cytoskeleton</location>
        <location evidence="1">Microtubule organizing center</location>
        <location evidence="1">Centrosome</location>
        <location evidence="1">Centriole</location>
    </subcellularLocation>
</comment>
<dbReference type="PROSITE" id="PS50157">
    <property type="entry name" value="ZINC_FINGER_C2H2_2"/>
    <property type="match status" value="1"/>
</dbReference>
<keyword evidence="4" id="KW-0963">Cytoplasm</keyword>
<reference evidence="15 16" key="1">
    <citation type="submission" date="2024-05" db="EMBL/GenBank/DDBJ databases">
        <title>Genetic variation in Jamaican populations of the coffee berry borer (Hypothenemus hampei).</title>
        <authorList>
            <person name="Errbii M."/>
            <person name="Myrie A."/>
        </authorList>
    </citation>
    <scope>NUCLEOTIDE SEQUENCE [LARGE SCALE GENOMIC DNA]</scope>
    <source>
        <strain evidence="15">JA-Hopewell-2020-01-JO</strain>
        <tissue evidence="15">Whole body</tissue>
    </source>
</reference>
<evidence type="ECO:0000256" key="3">
    <source>
        <dbReference type="ARBA" id="ARBA00009131"/>
    </source>
</evidence>
<dbReference type="GO" id="GO:0005814">
    <property type="term" value="C:centriole"/>
    <property type="evidence" value="ECO:0007669"/>
    <property type="project" value="UniProtKB-SubCell"/>
</dbReference>
<feature type="coiled-coil region" evidence="12">
    <location>
        <begin position="193"/>
        <end position="265"/>
    </location>
</feature>
<feature type="compositionally biased region" description="Polar residues" evidence="13">
    <location>
        <begin position="676"/>
        <end position="687"/>
    </location>
</feature>
<dbReference type="Pfam" id="PF13815">
    <property type="entry name" value="Dzip-like_N"/>
    <property type="match status" value="1"/>
</dbReference>
<keyword evidence="6 11" id="KW-0863">Zinc-finger</keyword>
<dbReference type="Proteomes" id="UP001566132">
    <property type="component" value="Unassembled WGS sequence"/>
</dbReference>
<dbReference type="InterPro" id="IPR051241">
    <property type="entry name" value="DZIP_RILPL"/>
</dbReference>
<organism evidence="15 16">
    <name type="scientific">Hypothenemus hampei</name>
    <name type="common">Coffee berry borer</name>
    <dbReference type="NCBI Taxonomy" id="57062"/>
    <lineage>
        <taxon>Eukaryota</taxon>
        <taxon>Metazoa</taxon>
        <taxon>Ecdysozoa</taxon>
        <taxon>Arthropoda</taxon>
        <taxon>Hexapoda</taxon>
        <taxon>Insecta</taxon>
        <taxon>Pterygota</taxon>
        <taxon>Neoptera</taxon>
        <taxon>Endopterygota</taxon>
        <taxon>Coleoptera</taxon>
        <taxon>Polyphaga</taxon>
        <taxon>Cucujiformia</taxon>
        <taxon>Curculionidae</taxon>
        <taxon>Scolytinae</taxon>
        <taxon>Hypothenemus</taxon>
    </lineage>
</organism>
<keyword evidence="7" id="KW-0862">Zinc</keyword>
<dbReference type="Gene3D" id="3.30.160.60">
    <property type="entry name" value="Classic Zinc Finger"/>
    <property type="match status" value="1"/>
</dbReference>
<evidence type="ECO:0000256" key="2">
    <source>
        <dbReference type="ARBA" id="ARBA00004120"/>
    </source>
</evidence>
<dbReference type="SMART" id="SM00355">
    <property type="entry name" value="ZnF_C2H2"/>
    <property type="match status" value="1"/>
</dbReference>
<dbReference type="Pfam" id="PF25977">
    <property type="entry name" value="DZIP1"/>
    <property type="match status" value="1"/>
</dbReference>
<sequence length="759" mass="88151">MKHGPITGCYNIKNHKKNTMFEDYKWHYDYVRLAWDTGFTFERYKSLSIENSKIYIVDIEKIIKERDVASVDRHISTVIQYILDEEQSKLLDYNFVKIFRLSQLAVEYLLFCKKYLDNTVALLKKELTKNAEENRELKTLLNELQERFAAVNLQQSQASFKCSFCIKTFSSDEYLKAHIQRRHSTTNIVTSETEKLNMEIKELKERLNGAERLLKEKNEEVPEKWKSNEVIENVEKLKNQIETEIKELKLQKTFYEQNYEKLMSLIVENKENMEPTKGNIKVESTTQTSAMLQAENIKNKSVVDASESPKHPTETESTLHPMDSNINKTLDDIKEQMQTFWNKLMEMQEFPKKTEYLNIESQGNSSSLKINENRPMPKPRSKLSHSNRIKNNDREDSEKIKILVEELQQQKEINEELRKNSIPKIYQDKVTQSPLKKPSFEMKNSLENDDLNEKNQIHEDSSTEESSEESSSSQLSLPDTKSPNKTKKNKNEKNSVGNTFKIPEKNFNEEIEEKVENLLQELGISKTWTRLPNRSRDKALEIINHQASSLITKMYPNFSNIRKNLALKIDKMCKSKCDNQLKQSPKIKASKPSQLQNVIKISYKHKRDNIPIRNSAISTRSKEMLEIKNREIFNTDSSEEESPKVAGKNRIDSPKSEIYSSQISDDNSVHEENQRNNKTGVTNNYPSLGSLNKKKVFFDLASESDQKQDCPNIQKTEGSTTSIASSILEDKIEIWKNIKNGDISKQIVEDLSDFDISNA</sequence>
<evidence type="ECO:0000256" key="12">
    <source>
        <dbReference type="SAM" id="Coils"/>
    </source>
</evidence>
<accession>A0ABD1EKF0</accession>
<gene>
    <name evidence="15" type="ORF">ABEB36_008018</name>
</gene>
<name>A0ABD1EKF0_HYPHA</name>
<evidence type="ECO:0000256" key="10">
    <source>
        <dbReference type="ARBA" id="ARBA00023273"/>
    </source>
</evidence>
<evidence type="ECO:0000256" key="9">
    <source>
        <dbReference type="ARBA" id="ARBA00023212"/>
    </source>
</evidence>
<evidence type="ECO:0000256" key="7">
    <source>
        <dbReference type="ARBA" id="ARBA00022833"/>
    </source>
</evidence>
<keyword evidence="5" id="KW-0479">Metal-binding</keyword>
<dbReference type="InterPro" id="IPR032714">
    <property type="entry name" value="DZIP1_N"/>
</dbReference>
<dbReference type="PROSITE" id="PS00028">
    <property type="entry name" value="ZINC_FINGER_C2H2_1"/>
    <property type="match status" value="1"/>
</dbReference>
<keyword evidence="8 12" id="KW-0175">Coiled coil</keyword>
<feature type="region of interest" description="Disordered" evidence="13">
    <location>
        <begin position="362"/>
        <end position="395"/>
    </location>
</feature>
<evidence type="ECO:0000256" key="5">
    <source>
        <dbReference type="ARBA" id="ARBA00022723"/>
    </source>
</evidence>
<dbReference type="InterPro" id="IPR058883">
    <property type="entry name" value="DZIP1_dom"/>
</dbReference>
<evidence type="ECO:0000256" key="1">
    <source>
        <dbReference type="ARBA" id="ARBA00004114"/>
    </source>
</evidence>
<feature type="region of interest" description="Disordered" evidence="13">
    <location>
        <begin position="632"/>
        <end position="687"/>
    </location>
</feature>
<comment type="caution">
    <text evidence="15">The sequence shown here is derived from an EMBL/GenBank/DDBJ whole genome shotgun (WGS) entry which is preliminary data.</text>
</comment>
<evidence type="ECO:0000259" key="14">
    <source>
        <dbReference type="PROSITE" id="PS50157"/>
    </source>
</evidence>
<feature type="coiled-coil region" evidence="12">
    <location>
        <begin position="123"/>
        <end position="154"/>
    </location>
</feature>
<feature type="domain" description="C2H2-type" evidence="14">
    <location>
        <begin position="160"/>
        <end position="188"/>
    </location>
</feature>
<feature type="region of interest" description="Disordered" evidence="13">
    <location>
        <begin position="446"/>
        <end position="501"/>
    </location>
</feature>
<dbReference type="InterPro" id="IPR013087">
    <property type="entry name" value="Znf_C2H2_type"/>
</dbReference>
<evidence type="ECO:0000256" key="6">
    <source>
        <dbReference type="ARBA" id="ARBA00022771"/>
    </source>
</evidence>
<evidence type="ECO:0000313" key="16">
    <source>
        <dbReference type="Proteomes" id="UP001566132"/>
    </source>
</evidence>
<evidence type="ECO:0000256" key="11">
    <source>
        <dbReference type="PROSITE-ProRule" id="PRU00042"/>
    </source>
</evidence>
<dbReference type="AlphaFoldDB" id="A0ABD1EKF0"/>
<keyword evidence="9" id="KW-0206">Cytoskeleton</keyword>
<proteinExistence type="inferred from homology"/>
<keyword evidence="16" id="KW-1185">Reference proteome</keyword>
<protein>
    <recommendedName>
        <fullName evidence="14">C2H2-type domain-containing protein</fullName>
    </recommendedName>
</protein>
<evidence type="ECO:0000256" key="8">
    <source>
        <dbReference type="ARBA" id="ARBA00023054"/>
    </source>
</evidence>
<keyword evidence="10" id="KW-0966">Cell projection</keyword>
<evidence type="ECO:0000313" key="15">
    <source>
        <dbReference type="EMBL" id="KAL1496979.1"/>
    </source>
</evidence>
<dbReference type="PANTHER" id="PTHR21502">
    <property type="entry name" value="ZINC FINGER PROTEIN DZIP1"/>
    <property type="match status" value="1"/>
</dbReference>
<dbReference type="GO" id="GO:0008270">
    <property type="term" value="F:zinc ion binding"/>
    <property type="evidence" value="ECO:0007669"/>
    <property type="project" value="UniProtKB-KW"/>
</dbReference>
<dbReference type="EMBL" id="JBDJPC010000006">
    <property type="protein sequence ID" value="KAL1496979.1"/>
    <property type="molecule type" value="Genomic_DNA"/>
</dbReference>
<evidence type="ECO:0000256" key="13">
    <source>
        <dbReference type="SAM" id="MobiDB-lite"/>
    </source>
</evidence>
<comment type="similarity">
    <text evidence="3">Belongs to the DZIP C2H2-type zinc-finger protein family.</text>
</comment>
<feature type="compositionally biased region" description="Basic and acidic residues" evidence="13">
    <location>
        <begin position="446"/>
        <end position="461"/>
    </location>
</feature>
<dbReference type="PANTHER" id="PTHR21502:SF3">
    <property type="entry name" value="CILIUM ASSEMBLY PROTEIN DZIP1L"/>
    <property type="match status" value="1"/>
</dbReference>
<feature type="region of interest" description="Disordered" evidence="13">
    <location>
        <begin position="300"/>
        <end position="324"/>
    </location>
</feature>
<feature type="compositionally biased region" description="Basic residues" evidence="13">
    <location>
        <begin position="377"/>
        <end position="388"/>
    </location>
</feature>
<evidence type="ECO:0000256" key="4">
    <source>
        <dbReference type="ARBA" id="ARBA00022490"/>
    </source>
</evidence>